<evidence type="ECO:0000256" key="5">
    <source>
        <dbReference type="ARBA" id="ARBA00022692"/>
    </source>
</evidence>
<gene>
    <name evidence="17" type="ORF">DES31_0132</name>
</gene>
<dbReference type="InterPro" id="IPR037066">
    <property type="entry name" value="Plug_dom_sf"/>
</dbReference>
<dbReference type="NCBIfam" id="TIGR01776">
    <property type="entry name" value="TonB-tbp-lbp"/>
    <property type="match status" value="1"/>
</dbReference>
<dbReference type="InterPro" id="IPR000531">
    <property type="entry name" value="Beta-barrel_TonB"/>
</dbReference>
<feature type="chain" id="PRO_5019028756" evidence="14">
    <location>
        <begin position="27"/>
        <end position="930"/>
    </location>
</feature>
<dbReference type="InterPro" id="IPR036942">
    <property type="entry name" value="Beta-barrel_TonB_sf"/>
</dbReference>
<evidence type="ECO:0000256" key="13">
    <source>
        <dbReference type="RuleBase" id="RU003357"/>
    </source>
</evidence>
<protein>
    <submittedName>
        <fullName evidence="17">Hemoglobin/transferrin/lactoferrin receptor protein</fullName>
    </submittedName>
</protein>
<dbReference type="GO" id="GO:0015091">
    <property type="term" value="F:ferric iron transmembrane transporter activity"/>
    <property type="evidence" value="ECO:0007669"/>
    <property type="project" value="InterPro"/>
</dbReference>
<dbReference type="InterPro" id="IPR010949">
    <property type="entry name" value="TonB_Hb/transfer/lactofer_rcpt"/>
</dbReference>
<evidence type="ECO:0000256" key="10">
    <source>
        <dbReference type="ARBA" id="ARBA00023237"/>
    </source>
</evidence>
<evidence type="ECO:0000256" key="8">
    <source>
        <dbReference type="ARBA" id="ARBA00023136"/>
    </source>
</evidence>
<dbReference type="PANTHER" id="PTHR30069">
    <property type="entry name" value="TONB-DEPENDENT OUTER MEMBRANE RECEPTOR"/>
    <property type="match status" value="1"/>
</dbReference>
<dbReference type="InterPro" id="IPR039426">
    <property type="entry name" value="TonB-dep_rcpt-like"/>
</dbReference>
<evidence type="ECO:0000256" key="6">
    <source>
        <dbReference type="ARBA" id="ARBA00022729"/>
    </source>
</evidence>
<reference evidence="17 18" key="1">
    <citation type="submission" date="2018-10" db="EMBL/GenBank/DDBJ databases">
        <title>Genomic Encyclopedia of Type Strains, Phase IV (KMG-IV): sequencing the most valuable type-strain genomes for metagenomic binning, comparative biology and taxonomic classification.</title>
        <authorList>
            <person name="Goeker M."/>
        </authorList>
    </citation>
    <scope>NUCLEOTIDE SEQUENCE [LARGE SCALE GENOMIC DNA]</scope>
    <source>
        <strain evidence="17 18">DSM 23800</strain>
    </source>
</reference>
<dbReference type="Pfam" id="PF07715">
    <property type="entry name" value="Plug"/>
    <property type="match status" value="1"/>
</dbReference>
<accession>A0A420XHH9</accession>
<proteinExistence type="inferred from homology"/>
<dbReference type="EMBL" id="RBJC01000004">
    <property type="protein sequence ID" value="RKR76824.1"/>
    <property type="molecule type" value="Genomic_DNA"/>
</dbReference>
<evidence type="ECO:0000256" key="11">
    <source>
        <dbReference type="PROSITE-ProRule" id="PRU01360"/>
    </source>
</evidence>
<name>A0A420XHH9_9PAST</name>
<dbReference type="NCBIfam" id="TIGR01786">
    <property type="entry name" value="TonB-hemlactrns"/>
    <property type="match status" value="1"/>
</dbReference>
<dbReference type="PROSITE" id="PS52016">
    <property type="entry name" value="TONB_DEPENDENT_REC_3"/>
    <property type="match status" value="1"/>
</dbReference>
<dbReference type="SUPFAM" id="SSF56935">
    <property type="entry name" value="Porins"/>
    <property type="match status" value="1"/>
</dbReference>
<dbReference type="Pfam" id="PF00593">
    <property type="entry name" value="TonB_dep_Rec_b-barrel"/>
    <property type="match status" value="1"/>
</dbReference>
<dbReference type="Gene3D" id="2.40.170.20">
    <property type="entry name" value="TonB-dependent receptor, beta-barrel domain"/>
    <property type="match status" value="1"/>
</dbReference>
<dbReference type="PROSITE" id="PS01156">
    <property type="entry name" value="TONB_DEPENDENT_REC_2"/>
    <property type="match status" value="1"/>
</dbReference>
<keyword evidence="8 11" id="KW-0472">Membrane</keyword>
<evidence type="ECO:0000313" key="17">
    <source>
        <dbReference type="EMBL" id="RKR76824.1"/>
    </source>
</evidence>
<keyword evidence="3 11" id="KW-0813">Transport</keyword>
<dbReference type="Gene3D" id="2.170.130.10">
    <property type="entry name" value="TonB-dependent receptor, plug domain"/>
    <property type="match status" value="1"/>
</dbReference>
<dbReference type="CDD" id="cd01347">
    <property type="entry name" value="ligand_gated_channel"/>
    <property type="match status" value="1"/>
</dbReference>
<feature type="domain" description="TonB-dependent receptor-like beta-barrel" evidence="15">
    <location>
        <begin position="483"/>
        <end position="884"/>
    </location>
</feature>
<evidence type="ECO:0000256" key="1">
    <source>
        <dbReference type="ARBA" id="ARBA00004571"/>
    </source>
</evidence>
<keyword evidence="9 17" id="KW-0675">Receptor</keyword>
<evidence type="ECO:0000256" key="14">
    <source>
        <dbReference type="SAM" id="SignalP"/>
    </source>
</evidence>
<dbReference type="Proteomes" id="UP000280099">
    <property type="component" value="Unassembled WGS sequence"/>
</dbReference>
<feature type="domain" description="TonB-dependent receptor plug" evidence="16">
    <location>
        <begin position="62"/>
        <end position="168"/>
    </location>
</feature>
<keyword evidence="5 11" id="KW-0812">Transmembrane</keyword>
<dbReference type="PANTHER" id="PTHR30069:SF54">
    <property type="entry name" value="TRANSFERRIN-BINDING PROTEIN A"/>
    <property type="match status" value="1"/>
</dbReference>
<dbReference type="InterPro" id="IPR010948">
    <property type="entry name" value="TonB_lacto/transferrin_rcpt"/>
</dbReference>
<evidence type="ECO:0000256" key="9">
    <source>
        <dbReference type="ARBA" id="ARBA00023170"/>
    </source>
</evidence>
<evidence type="ECO:0000256" key="4">
    <source>
        <dbReference type="ARBA" id="ARBA00022452"/>
    </source>
</evidence>
<keyword evidence="10 11" id="KW-0998">Cell outer membrane</keyword>
<evidence type="ECO:0000313" key="18">
    <source>
        <dbReference type="Proteomes" id="UP000280099"/>
    </source>
</evidence>
<feature type="short sequence motif" description="TonB C-terminal box" evidence="12">
    <location>
        <begin position="913"/>
        <end position="930"/>
    </location>
</feature>
<keyword evidence="7 13" id="KW-0798">TonB box</keyword>
<sequence length="930" mass="105243">MKNTVFNLNIISIALFSCLYIGHAIAETADTTQLNSVTVTGSKKKAQRKDNEITGLGKLVKNSDVLSKEQILNIRDLTRYDPGISVVEQGRGASSGYSIRGVDQNRVALLVDGLPQIQAYKIQKNWIGAESSGGSGAINEIEYENIRSVEISKGASSAEYGSGSLGGAVAFTTKEAKDIIKSGKSWGLQTKNAYSGKNHQLTNSLAFAGESNGIDAMIIYTHRSGKELQVHKDAGNYNHTTERVSGHISEYNLSSVIPNTKSTNGWFIIDGECNSPSQCDPKQLSVITRPTLPTRRTIPNYSPEEEADYLAHKHKTEVVNGNEYTGKDRIKPNPMDYSTDSWLARLGYQFTSKHYLGAIFEHTKQKYDIQDMSVPKYILDEELDNQAANQISSKGTYSGNNFLDGVFIRPDNRSNSHIGVRWARARFIDEEHTKVRKGILYRYNNEAKDSPIDHAELTFDNQKIEIDNFFHLNHCSEYPTVDKNCRVSLDKPFSYYQSERNIYEEDHKLVKLNLDKETKLGFTTHRINLLTGLDHFSSSLKIRDYFEENVVYNREFIDGKGTFNSPYRYSKGKASLVTLDHCVDNIYNCTTRNIDGSNYFLALRDHVSLGKYFEVGGGLRYDYHKMKSDDKWTGTGTYKTTSWNIGLVAKPTQYMSLSYRASTGFRVPSFYEQFGYRNSSLDKQYVSKLSPEKAFNQEIGINFRGNFGTLETSYFYNTYKDMIILAKTKESQNPSEFDYGYHNAQDITISGINLIGKIDWNGVYDEIPEGLYTSLAYNRIKPKKVKTRSSLTFIQSPLLDSLQPSRYVIGLGYDDPEGTWGANAVMTYSKGKSNAELLGTAQYEGANYESNATKKRTRHWRIYDLVGYYNVKDFLTLRAGIYNLFNTRYVTWESVRQSSVNSQHSQKGVTNYSRYAAPGRNYTLSLELKF</sequence>
<evidence type="ECO:0000256" key="2">
    <source>
        <dbReference type="ARBA" id="ARBA00009810"/>
    </source>
</evidence>
<feature type="signal peptide" evidence="14">
    <location>
        <begin position="1"/>
        <end position="26"/>
    </location>
</feature>
<evidence type="ECO:0000256" key="12">
    <source>
        <dbReference type="PROSITE-ProRule" id="PRU10144"/>
    </source>
</evidence>
<comment type="caution">
    <text evidence="17">The sequence shown here is derived from an EMBL/GenBank/DDBJ whole genome shotgun (WGS) entry which is preliminary data.</text>
</comment>
<keyword evidence="4 11" id="KW-1134">Transmembrane beta strand</keyword>
<evidence type="ECO:0000259" key="16">
    <source>
        <dbReference type="Pfam" id="PF07715"/>
    </source>
</evidence>
<organism evidence="17 18">
    <name type="scientific">Otariodibacter oris</name>
    <dbReference type="NCBI Taxonomy" id="1032623"/>
    <lineage>
        <taxon>Bacteria</taxon>
        <taxon>Pseudomonadati</taxon>
        <taxon>Pseudomonadota</taxon>
        <taxon>Gammaproteobacteria</taxon>
        <taxon>Pasteurellales</taxon>
        <taxon>Pasteurellaceae</taxon>
        <taxon>Otariodibacter</taxon>
    </lineage>
</organism>
<keyword evidence="6 14" id="KW-0732">Signal</keyword>
<dbReference type="AlphaFoldDB" id="A0A420XHH9"/>
<comment type="similarity">
    <text evidence="2 11 13">Belongs to the TonB-dependent receptor family.</text>
</comment>
<evidence type="ECO:0000256" key="7">
    <source>
        <dbReference type="ARBA" id="ARBA00023077"/>
    </source>
</evidence>
<keyword evidence="18" id="KW-1185">Reference proteome</keyword>
<dbReference type="OrthoDB" id="9764669at2"/>
<dbReference type="InterPro" id="IPR012910">
    <property type="entry name" value="Plug_dom"/>
</dbReference>
<dbReference type="PROSITE" id="PS51257">
    <property type="entry name" value="PROKAR_LIPOPROTEIN"/>
    <property type="match status" value="1"/>
</dbReference>
<dbReference type="GO" id="GO:0009279">
    <property type="term" value="C:cell outer membrane"/>
    <property type="evidence" value="ECO:0007669"/>
    <property type="project" value="UniProtKB-SubCell"/>
</dbReference>
<dbReference type="RefSeq" id="WP_121120969.1">
    <property type="nucleotide sequence ID" value="NZ_CP016604.1"/>
</dbReference>
<evidence type="ECO:0000259" key="15">
    <source>
        <dbReference type="Pfam" id="PF00593"/>
    </source>
</evidence>
<dbReference type="GO" id="GO:0015344">
    <property type="term" value="F:siderophore uptake transmembrane transporter activity"/>
    <property type="evidence" value="ECO:0007669"/>
    <property type="project" value="TreeGrafter"/>
</dbReference>
<comment type="subcellular location">
    <subcellularLocation>
        <location evidence="1 11">Cell outer membrane</location>
        <topology evidence="1 11">Multi-pass membrane protein</topology>
    </subcellularLocation>
</comment>
<dbReference type="InterPro" id="IPR010917">
    <property type="entry name" value="TonB_rcpt_CS"/>
</dbReference>
<dbReference type="GO" id="GO:0044718">
    <property type="term" value="P:siderophore transmembrane transport"/>
    <property type="evidence" value="ECO:0007669"/>
    <property type="project" value="TreeGrafter"/>
</dbReference>
<evidence type="ECO:0000256" key="3">
    <source>
        <dbReference type="ARBA" id="ARBA00022448"/>
    </source>
</evidence>